<evidence type="ECO:0000313" key="2">
    <source>
        <dbReference type="EMBL" id="CRG97822.1"/>
    </source>
</evidence>
<keyword evidence="1" id="KW-0812">Transmembrane</keyword>
<dbReference type="RefSeq" id="XP_028530622.1">
    <property type="nucleotide sequence ID" value="XM_028674250.1"/>
</dbReference>
<evidence type="ECO:0000256" key="1">
    <source>
        <dbReference type="SAM" id="Phobius"/>
    </source>
</evidence>
<keyword evidence="1" id="KW-0472">Membrane</keyword>
<dbReference type="PANTHER" id="PTHR33748">
    <property type="entry name" value="PROTEIN CBG04600"/>
    <property type="match status" value="1"/>
</dbReference>
<keyword evidence="1" id="KW-1133">Transmembrane helix</keyword>
<proteinExistence type="predicted"/>
<evidence type="ECO:0008006" key="4">
    <source>
        <dbReference type="Google" id="ProtNLM"/>
    </source>
</evidence>
<organism evidence="2 3">
    <name type="scientific">Plasmodium gallinaceum</name>
    <dbReference type="NCBI Taxonomy" id="5849"/>
    <lineage>
        <taxon>Eukaryota</taxon>
        <taxon>Sar</taxon>
        <taxon>Alveolata</taxon>
        <taxon>Apicomplexa</taxon>
        <taxon>Aconoidasida</taxon>
        <taxon>Haemosporida</taxon>
        <taxon>Plasmodiidae</taxon>
        <taxon>Plasmodium</taxon>
        <taxon>Plasmodium (Haemamoeba)</taxon>
    </lineage>
</organism>
<accession>A0A1J1GZC7</accession>
<dbReference type="InterPro" id="IPR033438">
    <property type="entry name" value="MOLO1"/>
</dbReference>
<evidence type="ECO:0000313" key="3">
    <source>
        <dbReference type="Proteomes" id="UP000220797"/>
    </source>
</evidence>
<dbReference type="Proteomes" id="UP000220797">
    <property type="component" value="Unassembled WGS sequence"/>
</dbReference>
<comment type="caution">
    <text evidence="2">The sequence shown here is derived from an EMBL/GenBank/DDBJ whole genome shotgun (WGS) entry which is preliminary data.</text>
</comment>
<reference evidence="2" key="1">
    <citation type="submission" date="2015-04" db="EMBL/GenBank/DDBJ databases">
        <authorList>
            <consortium name="Pathogen Informatics"/>
        </authorList>
    </citation>
    <scope>NUCLEOTIDE SEQUENCE [LARGE SCALE GENOMIC DNA]</scope>
    <source>
        <strain evidence="2">8A</strain>
    </source>
</reference>
<dbReference type="VEuPathDB" id="PlasmoDB:PGAL8A_00025700"/>
<sequence length="275" mass="32066">MNILFIIMYFFFFFFFLKFGLCGKSNSLDKFYFNDVKSTKNNIIPGSKVLYPLIQDLEENDDYFNIDNIYDEMSFPDPFIQPEECVLSLGISHSWLCDPSRFLNLNEQLNVEAALLKIRDTNFHKCSNNGIYYYQVSVALVPQIHIDKNNSHEKSAQIFAHNLLRKWGIGNKECHDGILFVYIKQLGKFIVVKREGVENQYINENEIRMQFMNTYFATGSLSKALIESLNFVNKKLPSKHQELTNTAKMFLLLILFYIVSVIILYITTVTYGKNI</sequence>
<feature type="transmembrane region" description="Helical" evidence="1">
    <location>
        <begin position="6"/>
        <end position="23"/>
    </location>
</feature>
<name>A0A1J1GZC7_PLAGA</name>
<protein>
    <recommendedName>
        <fullName evidence="4">MOLO1 domain-containing protein</fullName>
    </recommendedName>
</protein>
<dbReference type="GeneID" id="39728780"/>
<dbReference type="EMBL" id="CVMV01000117">
    <property type="protein sequence ID" value="CRG97822.1"/>
    <property type="molecule type" value="Genomic_DNA"/>
</dbReference>
<dbReference type="OMA" id="GIGNKEC"/>
<dbReference type="Gene3D" id="3.10.310.50">
    <property type="match status" value="1"/>
</dbReference>
<dbReference type="OrthoDB" id="8062037at2759"/>
<dbReference type="PANTHER" id="PTHR33748:SF5">
    <property type="entry name" value="GROUND-LIKE DOMAIN-CONTAINING PROTEIN"/>
    <property type="match status" value="1"/>
</dbReference>
<dbReference type="AlphaFoldDB" id="A0A1J1GZC7"/>
<gene>
    <name evidence="2" type="ORF">PGAL8A_00025700</name>
</gene>
<dbReference type="Pfam" id="PF17175">
    <property type="entry name" value="MOLO1"/>
    <property type="match status" value="1"/>
</dbReference>
<keyword evidence="3" id="KW-1185">Reference proteome</keyword>
<dbReference type="GO" id="GO:0005892">
    <property type="term" value="C:acetylcholine-gated channel complex"/>
    <property type="evidence" value="ECO:0007669"/>
    <property type="project" value="InterPro"/>
</dbReference>
<feature type="transmembrane region" description="Helical" evidence="1">
    <location>
        <begin position="249"/>
        <end position="271"/>
    </location>
</feature>